<dbReference type="InterPro" id="IPR014191">
    <property type="entry name" value="Anaer_RNR_activator"/>
</dbReference>
<dbReference type="Pfam" id="PF13353">
    <property type="entry name" value="Fer4_12"/>
    <property type="match status" value="1"/>
</dbReference>
<reference evidence="1 2" key="1">
    <citation type="submission" date="2020-07" db="EMBL/GenBank/DDBJ databases">
        <title>Roseicoccus Jingziensis gen. nov., sp. nov., isolated from coastal seawater.</title>
        <authorList>
            <person name="Feng X."/>
        </authorList>
    </citation>
    <scope>NUCLEOTIDE SEQUENCE [LARGE SCALE GENOMIC DNA]</scope>
    <source>
        <strain evidence="1 2">N1E253</strain>
    </source>
</reference>
<dbReference type="Gene3D" id="3.20.20.70">
    <property type="entry name" value="Aldolase class I"/>
    <property type="match status" value="1"/>
</dbReference>
<organism evidence="1 2">
    <name type="scientific">Oceaniferula marina</name>
    <dbReference type="NCBI Taxonomy" id="2748318"/>
    <lineage>
        <taxon>Bacteria</taxon>
        <taxon>Pseudomonadati</taxon>
        <taxon>Verrucomicrobiota</taxon>
        <taxon>Verrucomicrobiia</taxon>
        <taxon>Verrucomicrobiales</taxon>
        <taxon>Verrucomicrobiaceae</taxon>
        <taxon>Oceaniferula</taxon>
    </lineage>
</organism>
<dbReference type="Proteomes" id="UP000557872">
    <property type="component" value="Unassembled WGS sequence"/>
</dbReference>
<proteinExistence type="predicted"/>
<accession>A0A851GIU1</accession>
<dbReference type="InterPro" id="IPR013785">
    <property type="entry name" value="Aldolase_TIM"/>
</dbReference>
<dbReference type="RefSeq" id="WP_178932332.1">
    <property type="nucleotide sequence ID" value="NZ_JACBAZ010000003.1"/>
</dbReference>
<protein>
    <submittedName>
        <fullName evidence="1">Anaerobic ribonucleoside-triphosphate reductase activating protein</fullName>
    </submittedName>
</protein>
<keyword evidence="2" id="KW-1185">Reference proteome</keyword>
<dbReference type="NCBIfam" id="TIGR02826">
    <property type="entry name" value="RNR_activ_nrdG3"/>
    <property type="match status" value="1"/>
</dbReference>
<evidence type="ECO:0000313" key="2">
    <source>
        <dbReference type="Proteomes" id="UP000557872"/>
    </source>
</evidence>
<sequence>MNFSYPQVVMQEIPGEISLALSISGCPVRCPGCHSPFTWNPSYGEPLDERVLTGFLDRYQGMISCVLFYGGEWEKDTLMAHLRVIRERGLLTALYTGRDQVEDELAIMLDYVKLGPWIAERGGLDSEDTNQRLIDLRTGQCLNHHFLETKPASERMRLAS</sequence>
<dbReference type="AlphaFoldDB" id="A0A851GIU1"/>
<gene>
    <name evidence="1" type="primary">nrdG</name>
    <name evidence="1" type="ORF">HW115_09230</name>
</gene>
<evidence type="ECO:0000313" key="1">
    <source>
        <dbReference type="EMBL" id="NWK55791.1"/>
    </source>
</evidence>
<dbReference type="InterPro" id="IPR058240">
    <property type="entry name" value="rSAM_sf"/>
</dbReference>
<dbReference type="SUPFAM" id="SSF102114">
    <property type="entry name" value="Radical SAM enzymes"/>
    <property type="match status" value="1"/>
</dbReference>
<comment type="caution">
    <text evidence="1">The sequence shown here is derived from an EMBL/GenBank/DDBJ whole genome shotgun (WGS) entry which is preliminary data.</text>
</comment>
<dbReference type="EMBL" id="JACBAZ010000003">
    <property type="protein sequence ID" value="NWK55791.1"/>
    <property type="molecule type" value="Genomic_DNA"/>
</dbReference>
<name>A0A851GIU1_9BACT</name>